<dbReference type="EMBL" id="AP024483">
    <property type="protein sequence ID" value="BCS82847.1"/>
    <property type="molecule type" value="Genomic_DNA"/>
</dbReference>
<keyword evidence="2" id="KW-1185">Reference proteome</keyword>
<evidence type="ECO:0000313" key="2">
    <source>
        <dbReference type="Proteomes" id="UP001321479"/>
    </source>
</evidence>
<sequence>MGIIFSLNSVTNKVTSQEKIDVNTDLSTETDMLSDFDNTMIDDHLFNNSMFYFKQNSNIVLSTQCQICKCQRFTKHQVFILSDKNLTQEIFDSQFDFRFATSFVCGNSNCRTTYSRTIGDPNYYDFNIIWAIYYHGSVSSNESNKFM</sequence>
<proteinExistence type="predicted"/>
<accession>A0ABM7NRX8</accession>
<name>A0ABM7NRX8_9VIRU</name>
<reference evidence="1 2" key="1">
    <citation type="submission" date="2021-02" db="EMBL/GenBank/DDBJ databases">
        <title>Cotonvirus japonicus, which uses Golgi apparatus of host cells for its virion factory, phylogenetically links tailed tupanvirus and icosahedral mimivirus.</title>
        <authorList>
            <person name="Takahashi H."/>
            <person name="Fukaya S."/>
            <person name="Song C."/>
            <person name="Murata K."/>
            <person name="Takemura M."/>
        </authorList>
    </citation>
    <scope>NUCLEOTIDE SEQUENCE [LARGE SCALE GENOMIC DNA]</scope>
</reference>
<evidence type="ECO:0000313" key="1">
    <source>
        <dbReference type="EMBL" id="BCS82847.1"/>
    </source>
</evidence>
<dbReference type="Proteomes" id="UP001321479">
    <property type="component" value="Segment"/>
</dbReference>
<dbReference type="RefSeq" id="YP_010841455.1">
    <property type="nucleotide sequence ID" value="NC_079139.1"/>
</dbReference>
<dbReference type="GeneID" id="80558052"/>
<organism evidence="1 2">
    <name type="scientific">Cotonvirus japonicus</name>
    <dbReference type="NCBI Taxonomy" id="2811091"/>
    <lineage>
        <taxon>Viruses</taxon>
        <taxon>Varidnaviria</taxon>
        <taxon>Bamfordvirae</taxon>
        <taxon>Nucleocytoviricota</taxon>
        <taxon>Megaviricetes</taxon>
        <taxon>Imitervirales</taxon>
        <taxon>Mimiviridae</taxon>
        <taxon>Megamimivirinae</taxon>
        <taxon>Cotonvirus</taxon>
        <taxon>Cotonvirus japonicum</taxon>
    </lineage>
</organism>
<protein>
    <submittedName>
        <fullName evidence="1">Uncharacterized protein</fullName>
    </submittedName>
</protein>